<evidence type="ECO:0000313" key="8">
    <source>
        <dbReference type="EMBL" id="MCT8328993.1"/>
    </source>
</evidence>
<feature type="domain" description="EamA" evidence="7">
    <location>
        <begin position="160"/>
        <end position="294"/>
    </location>
</feature>
<dbReference type="SUPFAM" id="SSF103481">
    <property type="entry name" value="Multidrug resistance efflux transporter EmrE"/>
    <property type="match status" value="1"/>
</dbReference>
<dbReference type="InterPro" id="IPR050638">
    <property type="entry name" value="AA-Vitamin_Transporters"/>
</dbReference>
<evidence type="ECO:0000256" key="4">
    <source>
        <dbReference type="ARBA" id="ARBA00022989"/>
    </source>
</evidence>
<evidence type="ECO:0000256" key="2">
    <source>
        <dbReference type="ARBA" id="ARBA00022475"/>
    </source>
</evidence>
<comment type="subcellular location">
    <subcellularLocation>
        <location evidence="1">Cell membrane</location>
        <topology evidence="1">Multi-pass membrane protein</topology>
    </subcellularLocation>
</comment>
<keyword evidence="4 6" id="KW-1133">Transmembrane helix</keyword>
<dbReference type="InterPro" id="IPR037185">
    <property type="entry name" value="EmrE-like"/>
</dbReference>
<feature type="transmembrane region" description="Helical" evidence="6">
    <location>
        <begin position="12"/>
        <end position="31"/>
    </location>
</feature>
<feature type="transmembrane region" description="Helical" evidence="6">
    <location>
        <begin position="43"/>
        <end position="63"/>
    </location>
</feature>
<evidence type="ECO:0000313" key="9">
    <source>
        <dbReference type="Proteomes" id="UP001205601"/>
    </source>
</evidence>
<evidence type="ECO:0000256" key="6">
    <source>
        <dbReference type="SAM" id="Phobius"/>
    </source>
</evidence>
<feature type="transmembrane region" description="Helical" evidence="6">
    <location>
        <begin position="190"/>
        <end position="211"/>
    </location>
</feature>
<dbReference type="PANTHER" id="PTHR32322">
    <property type="entry name" value="INNER MEMBRANE TRANSPORTER"/>
    <property type="match status" value="1"/>
</dbReference>
<dbReference type="PANTHER" id="PTHR32322:SF18">
    <property type="entry name" value="S-ADENOSYLMETHIONINE_S-ADENOSYLHOMOCYSTEINE TRANSPORTER"/>
    <property type="match status" value="1"/>
</dbReference>
<dbReference type="InterPro" id="IPR000620">
    <property type="entry name" value="EamA_dom"/>
</dbReference>
<feature type="transmembrane region" description="Helical" evidence="6">
    <location>
        <begin position="223"/>
        <end position="243"/>
    </location>
</feature>
<gene>
    <name evidence="8" type="ORF">N5I32_05655</name>
</gene>
<evidence type="ECO:0000256" key="1">
    <source>
        <dbReference type="ARBA" id="ARBA00004651"/>
    </source>
</evidence>
<name>A0ABT2NLM0_9RHOB</name>
<sequence>MTATTPSPADRALSGNLFTAGAMIIWAAGFPAGDLLLRQIEPLHVATIRVMLAAALLLPLWALTEGRADADRIAWGRVAAIGAIGFGISSWFLTFAQSRTDGVTVAIIAAATPVVAIAIELILDGRRLSGRLVAGLALALTGGIAAYAAGLGSLNLGLGALAMLGSVVLYCWGSRAAVVDLAHISPIGRAALPFVAAGLTMTAISLAGGGLGAAVSTAAQSPGFVAVALLYGMGSIGLSQILWLQGVERLGIGIASMHFNAAPFYVMLIAYALGGGFNGVQTLGAFVVLAGVLLAQGGKAARG</sequence>
<feature type="transmembrane region" description="Helical" evidence="6">
    <location>
        <begin position="156"/>
        <end position="178"/>
    </location>
</feature>
<organism evidence="8 9">
    <name type="scientific">Albidovulum sediminis</name>
    <dbReference type="NCBI Taxonomy" id="3066345"/>
    <lineage>
        <taxon>Bacteria</taxon>
        <taxon>Pseudomonadati</taxon>
        <taxon>Pseudomonadota</taxon>
        <taxon>Alphaproteobacteria</taxon>
        <taxon>Rhodobacterales</taxon>
        <taxon>Paracoccaceae</taxon>
        <taxon>Albidovulum</taxon>
    </lineage>
</organism>
<evidence type="ECO:0000259" key="7">
    <source>
        <dbReference type="Pfam" id="PF00892"/>
    </source>
</evidence>
<protein>
    <submittedName>
        <fullName evidence="8">DMT family transporter</fullName>
    </submittedName>
</protein>
<evidence type="ECO:0000256" key="3">
    <source>
        <dbReference type="ARBA" id="ARBA00022692"/>
    </source>
</evidence>
<feature type="transmembrane region" description="Helical" evidence="6">
    <location>
        <begin position="102"/>
        <end position="123"/>
    </location>
</feature>
<evidence type="ECO:0000256" key="5">
    <source>
        <dbReference type="ARBA" id="ARBA00023136"/>
    </source>
</evidence>
<keyword evidence="5 6" id="KW-0472">Membrane</keyword>
<feature type="transmembrane region" description="Helical" evidence="6">
    <location>
        <begin position="132"/>
        <end position="150"/>
    </location>
</feature>
<keyword evidence="9" id="KW-1185">Reference proteome</keyword>
<keyword evidence="3 6" id="KW-0812">Transmembrane</keyword>
<dbReference type="EMBL" id="JAOCQF010000001">
    <property type="protein sequence ID" value="MCT8328993.1"/>
    <property type="molecule type" value="Genomic_DNA"/>
</dbReference>
<dbReference type="Pfam" id="PF00892">
    <property type="entry name" value="EamA"/>
    <property type="match status" value="2"/>
</dbReference>
<keyword evidence="2" id="KW-1003">Cell membrane</keyword>
<feature type="transmembrane region" description="Helical" evidence="6">
    <location>
        <begin position="279"/>
        <end position="297"/>
    </location>
</feature>
<comment type="caution">
    <text evidence="8">The sequence shown here is derived from an EMBL/GenBank/DDBJ whole genome shotgun (WGS) entry which is preliminary data.</text>
</comment>
<accession>A0ABT2NLM0</accession>
<dbReference type="Proteomes" id="UP001205601">
    <property type="component" value="Unassembled WGS sequence"/>
</dbReference>
<feature type="transmembrane region" description="Helical" evidence="6">
    <location>
        <begin position="75"/>
        <end position="96"/>
    </location>
</feature>
<dbReference type="RefSeq" id="WP_261494417.1">
    <property type="nucleotide sequence ID" value="NZ_JAOCQF010000001.1"/>
</dbReference>
<reference evidence="9" key="1">
    <citation type="submission" date="2023-07" db="EMBL/GenBank/DDBJ databases">
        <title>Defluviimonas sediminis sp. nov., isolated from mangrove sediment.</title>
        <authorList>
            <person name="Liu L."/>
            <person name="Li J."/>
            <person name="Huang Y."/>
            <person name="Pan J."/>
            <person name="Li M."/>
        </authorList>
    </citation>
    <scope>NUCLEOTIDE SEQUENCE [LARGE SCALE GENOMIC DNA]</scope>
    <source>
        <strain evidence="9">FT324</strain>
    </source>
</reference>
<feature type="domain" description="EamA" evidence="7">
    <location>
        <begin position="14"/>
        <end position="142"/>
    </location>
</feature>
<feature type="transmembrane region" description="Helical" evidence="6">
    <location>
        <begin position="250"/>
        <end position="273"/>
    </location>
</feature>
<proteinExistence type="predicted"/>